<name>A0A3S3QNN2_9BACT</name>
<evidence type="ECO:0000313" key="1">
    <source>
        <dbReference type="EMBL" id="RWX43165.1"/>
    </source>
</evidence>
<evidence type="ECO:0000313" key="2">
    <source>
        <dbReference type="Proteomes" id="UP000287853"/>
    </source>
</evidence>
<sequence>MKKKNMPLCDYLYVDTKKILSVYNQLTGAVVSAGESTYATVNPAENKKKYDFKIFKSDVGNTAQEGQGAQEQIKPHHTLFQELEEELTNQGHLVDLSGKGMAEKIQDKDFRKTLKNTFCVKVTGRCVIEHYERMKKISDSFPDIAALINQSNKAAVKSTDAYKELVEQIKTREADIAKIRDRNARNIQQAPLKEQKKKLEDLLENHTKAGVVEQWILDGLKTWIDTFIPGIINLRVYPDQEHTAVQVFGHLKQENFFDMDVSAFHFTYGSVPTEELTMLGIVSSVPNPEDALFNPHQEFLGGDLSSKEAVERGFRSVFRGFEGFEQMVRTCRYPRVLVYPMLVYREMGGKR</sequence>
<proteinExistence type="predicted"/>
<comment type="caution">
    <text evidence="1">The sequence shown here is derived from an EMBL/GenBank/DDBJ whole genome shotgun (WGS) entry which is preliminary data.</text>
</comment>
<organism evidence="1 2">
    <name type="scientific">Candidatus Electrothrix aarhusensis</name>
    <dbReference type="NCBI Taxonomy" id="1859131"/>
    <lineage>
        <taxon>Bacteria</taxon>
        <taxon>Pseudomonadati</taxon>
        <taxon>Thermodesulfobacteriota</taxon>
        <taxon>Desulfobulbia</taxon>
        <taxon>Desulfobulbales</taxon>
        <taxon>Desulfobulbaceae</taxon>
        <taxon>Candidatus Electrothrix</taxon>
    </lineage>
</organism>
<dbReference type="Pfam" id="PF19952">
    <property type="entry name" value="DUF6414"/>
    <property type="match status" value="1"/>
</dbReference>
<dbReference type="InterPro" id="IPR045633">
    <property type="entry name" value="DUF6414"/>
</dbReference>
<keyword evidence="2" id="KW-1185">Reference proteome</keyword>
<dbReference type="EMBL" id="MTKO01000129">
    <property type="protein sequence ID" value="RWX43165.1"/>
    <property type="molecule type" value="Genomic_DNA"/>
</dbReference>
<reference evidence="1 2" key="1">
    <citation type="submission" date="2017-01" db="EMBL/GenBank/DDBJ databases">
        <title>The cable genome- insights into the physiology and evolution of filamentous bacteria capable of sulfide oxidation via long distance electron transfer.</title>
        <authorList>
            <person name="Schreiber L."/>
            <person name="Bjerg J.T."/>
            <person name="Boggild A."/>
            <person name="Van De Vossenberg J."/>
            <person name="Meysman F."/>
            <person name="Nielsen L.P."/>
            <person name="Schramm A."/>
            <person name="Kjeldsen K.U."/>
        </authorList>
    </citation>
    <scope>NUCLEOTIDE SEQUENCE [LARGE SCALE GENOMIC DNA]</scope>
    <source>
        <strain evidence="1">MCF</strain>
    </source>
</reference>
<protein>
    <submittedName>
        <fullName evidence="1">Uncharacterized protein</fullName>
    </submittedName>
</protein>
<dbReference type="Proteomes" id="UP000287853">
    <property type="component" value="Unassembled WGS sequence"/>
</dbReference>
<gene>
    <name evidence="1" type="ORF">H206_00597</name>
</gene>
<dbReference type="AlphaFoldDB" id="A0A3S3QNN2"/>
<accession>A0A3S3QNN2</accession>